<dbReference type="RefSeq" id="WP_073071922.1">
    <property type="nucleotide sequence ID" value="NZ_MPPI01000013.1"/>
</dbReference>
<name>A0A2T1DG87_9CYAN</name>
<gene>
    <name evidence="2" type="ORF">C7B65_11110</name>
</gene>
<accession>A0A2T1DG87</accession>
<dbReference type="SUPFAM" id="SSF52980">
    <property type="entry name" value="Restriction endonuclease-like"/>
    <property type="match status" value="1"/>
</dbReference>
<dbReference type="GO" id="GO:0004519">
    <property type="term" value="F:endonuclease activity"/>
    <property type="evidence" value="ECO:0007669"/>
    <property type="project" value="UniProtKB-KW"/>
</dbReference>
<dbReference type="OrthoDB" id="428347at2"/>
<keyword evidence="3" id="KW-1185">Reference proteome</keyword>
<evidence type="ECO:0000313" key="3">
    <source>
        <dbReference type="Proteomes" id="UP000238634"/>
    </source>
</evidence>
<dbReference type="AlphaFoldDB" id="A0A2T1DG87"/>
<reference evidence="2 3" key="1">
    <citation type="submission" date="2018-02" db="EMBL/GenBank/DDBJ databases">
        <authorList>
            <person name="Cohen D.B."/>
            <person name="Kent A.D."/>
        </authorList>
    </citation>
    <scope>NUCLEOTIDE SEQUENCE [LARGE SCALE GENOMIC DNA]</scope>
    <source>
        <strain evidence="2 3">ULC007</strain>
    </source>
</reference>
<keyword evidence="2" id="KW-0378">Hydrolase</keyword>
<dbReference type="InterPro" id="IPR011335">
    <property type="entry name" value="Restrct_endonuc-II-like"/>
</dbReference>
<organism evidence="2 3">
    <name type="scientific">Phormidesmis priestleyi ULC007</name>
    <dbReference type="NCBI Taxonomy" id="1920490"/>
    <lineage>
        <taxon>Bacteria</taxon>
        <taxon>Bacillati</taxon>
        <taxon>Cyanobacteriota</taxon>
        <taxon>Cyanophyceae</taxon>
        <taxon>Leptolyngbyales</taxon>
        <taxon>Leptolyngbyaceae</taxon>
        <taxon>Phormidesmis</taxon>
    </lineage>
</organism>
<evidence type="ECO:0000313" key="2">
    <source>
        <dbReference type="EMBL" id="PSB19461.1"/>
    </source>
</evidence>
<dbReference type="STRING" id="1920490.GCA_001895925_04669"/>
<dbReference type="Pfam" id="PF05685">
    <property type="entry name" value="Uma2"/>
    <property type="match status" value="1"/>
</dbReference>
<proteinExistence type="predicted"/>
<keyword evidence="2" id="KW-0540">Nuclease</keyword>
<reference evidence="2 3" key="2">
    <citation type="submission" date="2018-03" db="EMBL/GenBank/DDBJ databases">
        <title>The ancient ancestry and fast evolution of plastids.</title>
        <authorList>
            <person name="Moore K.R."/>
            <person name="Magnabosco C."/>
            <person name="Momper L."/>
            <person name="Gold D.A."/>
            <person name="Bosak T."/>
            <person name="Fournier G.P."/>
        </authorList>
    </citation>
    <scope>NUCLEOTIDE SEQUENCE [LARGE SCALE GENOMIC DNA]</scope>
    <source>
        <strain evidence="2 3">ULC007</strain>
    </source>
</reference>
<dbReference type="PANTHER" id="PTHR36558">
    <property type="entry name" value="GLR1098 PROTEIN"/>
    <property type="match status" value="1"/>
</dbReference>
<dbReference type="CDD" id="cd06260">
    <property type="entry name" value="DUF820-like"/>
    <property type="match status" value="1"/>
</dbReference>
<dbReference type="EMBL" id="PVWG01000010">
    <property type="protein sequence ID" value="PSB19461.1"/>
    <property type="molecule type" value="Genomic_DNA"/>
</dbReference>
<dbReference type="Proteomes" id="UP000238634">
    <property type="component" value="Unassembled WGS sequence"/>
</dbReference>
<dbReference type="Gene3D" id="3.90.1570.10">
    <property type="entry name" value="tt1808, chain A"/>
    <property type="match status" value="1"/>
</dbReference>
<comment type="caution">
    <text evidence="2">The sequence shown here is derived from an EMBL/GenBank/DDBJ whole genome shotgun (WGS) entry which is preliminary data.</text>
</comment>
<evidence type="ECO:0000259" key="1">
    <source>
        <dbReference type="Pfam" id="PF05685"/>
    </source>
</evidence>
<sequence>MQATEVKKRYTPEEYLTLEEKAEFKSEYHDGEIIPMTGGSLNHNRIILSVAAFLKYALRGKGYEPFSSDVRLWIPKHRRFTYPDVMVIQGEPVLYENRTDTVLNPRSIVEVLSKSTQEYDQNEKFRYYRSIPELQEYVLINQYQLEIQQYTKTEDNLWIYRVYESTEDIVKFASIDVEMNVAEIYEGVSFEEVIASES</sequence>
<feature type="domain" description="Putative restriction endonuclease" evidence="1">
    <location>
        <begin position="12"/>
        <end position="169"/>
    </location>
</feature>
<dbReference type="InterPro" id="IPR012296">
    <property type="entry name" value="Nuclease_put_TT1808"/>
</dbReference>
<dbReference type="InterPro" id="IPR008538">
    <property type="entry name" value="Uma2"/>
</dbReference>
<protein>
    <submittedName>
        <fullName evidence="2">Uma2 family endonuclease</fullName>
    </submittedName>
</protein>
<dbReference type="PANTHER" id="PTHR36558:SF1">
    <property type="entry name" value="RESTRICTION ENDONUCLEASE DOMAIN-CONTAINING PROTEIN-RELATED"/>
    <property type="match status" value="1"/>
</dbReference>
<keyword evidence="2" id="KW-0255">Endonuclease</keyword>